<feature type="region of interest" description="Disordered" evidence="1">
    <location>
        <begin position="1"/>
        <end position="22"/>
    </location>
</feature>
<protein>
    <submittedName>
        <fullName evidence="2">Uncharacterized protein</fullName>
    </submittedName>
</protein>
<evidence type="ECO:0000256" key="1">
    <source>
        <dbReference type="SAM" id="MobiDB-lite"/>
    </source>
</evidence>
<dbReference type="AlphaFoldDB" id="A0AAW0UQ55"/>
<reference evidence="2 3" key="1">
    <citation type="submission" date="2023-03" db="EMBL/GenBank/DDBJ databases">
        <title>High-quality genome of Scylla paramamosain provides insights in environmental adaptation.</title>
        <authorList>
            <person name="Zhang L."/>
        </authorList>
    </citation>
    <scope>NUCLEOTIDE SEQUENCE [LARGE SCALE GENOMIC DNA]</scope>
    <source>
        <strain evidence="2">LZ_2023a</strain>
        <tissue evidence="2">Muscle</tissue>
    </source>
</reference>
<evidence type="ECO:0000313" key="3">
    <source>
        <dbReference type="Proteomes" id="UP001487740"/>
    </source>
</evidence>
<dbReference type="EMBL" id="JARAKH010000008">
    <property type="protein sequence ID" value="KAK8402253.1"/>
    <property type="molecule type" value="Genomic_DNA"/>
</dbReference>
<feature type="compositionally biased region" description="Basic and acidic residues" evidence="1">
    <location>
        <begin position="44"/>
        <end position="55"/>
    </location>
</feature>
<comment type="caution">
    <text evidence="2">The sequence shown here is derived from an EMBL/GenBank/DDBJ whole genome shotgun (WGS) entry which is preliminary data.</text>
</comment>
<gene>
    <name evidence="2" type="ORF">O3P69_001401</name>
</gene>
<dbReference type="Proteomes" id="UP001487740">
    <property type="component" value="Unassembled WGS sequence"/>
</dbReference>
<keyword evidence="3" id="KW-1185">Reference proteome</keyword>
<proteinExistence type="predicted"/>
<evidence type="ECO:0000313" key="2">
    <source>
        <dbReference type="EMBL" id="KAK8402253.1"/>
    </source>
</evidence>
<sequence>MKMSTPVLTVQNWTHPDRHTCRPGHKQLEATTSALCETPAPHVESLRSRGTEDMTRGPAGYHRSQSEALPRCIKVTGEARQLKE</sequence>
<feature type="region of interest" description="Disordered" evidence="1">
    <location>
        <begin position="39"/>
        <end position="67"/>
    </location>
</feature>
<accession>A0AAW0UQ55</accession>
<organism evidence="2 3">
    <name type="scientific">Scylla paramamosain</name>
    <name type="common">Mud crab</name>
    <dbReference type="NCBI Taxonomy" id="85552"/>
    <lineage>
        <taxon>Eukaryota</taxon>
        <taxon>Metazoa</taxon>
        <taxon>Ecdysozoa</taxon>
        <taxon>Arthropoda</taxon>
        <taxon>Crustacea</taxon>
        <taxon>Multicrustacea</taxon>
        <taxon>Malacostraca</taxon>
        <taxon>Eumalacostraca</taxon>
        <taxon>Eucarida</taxon>
        <taxon>Decapoda</taxon>
        <taxon>Pleocyemata</taxon>
        <taxon>Brachyura</taxon>
        <taxon>Eubrachyura</taxon>
        <taxon>Portunoidea</taxon>
        <taxon>Portunidae</taxon>
        <taxon>Portuninae</taxon>
        <taxon>Scylla</taxon>
    </lineage>
</organism>
<feature type="compositionally biased region" description="Polar residues" evidence="1">
    <location>
        <begin position="1"/>
        <end position="14"/>
    </location>
</feature>
<name>A0AAW0UQ55_SCYPA</name>